<gene>
    <name evidence="2" type="ORF">S06H3_50353</name>
</gene>
<dbReference type="PANTHER" id="PTHR38659:SF1">
    <property type="entry name" value="METAL DEPENDENT PHOSPHOHYDROLASE"/>
    <property type="match status" value="1"/>
</dbReference>
<evidence type="ECO:0000259" key="1">
    <source>
        <dbReference type="Pfam" id="PF01966"/>
    </source>
</evidence>
<sequence>MDREEILGSIRANIQDKNMRKHMLATEAIMRALAKRFREDEDEWGLTGLLHDIDVELVEDE</sequence>
<dbReference type="Pfam" id="PF01966">
    <property type="entry name" value="HD"/>
    <property type="match status" value="1"/>
</dbReference>
<dbReference type="InterPro" id="IPR006674">
    <property type="entry name" value="HD_domain"/>
</dbReference>
<name>X1NG41_9ZZZZ</name>
<feature type="domain" description="HD" evidence="1">
    <location>
        <begin position="21"/>
        <end position="54"/>
    </location>
</feature>
<feature type="non-terminal residue" evidence="2">
    <location>
        <position position="61"/>
    </location>
</feature>
<organism evidence="2">
    <name type="scientific">marine sediment metagenome</name>
    <dbReference type="NCBI Taxonomy" id="412755"/>
    <lineage>
        <taxon>unclassified sequences</taxon>
        <taxon>metagenomes</taxon>
        <taxon>ecological metagenomes</taxon>
    </lineage>
</organism>
<dbReference type="EMBL" id="BARV01031874">
    <property type="protein sequence ID" value="GAI42563.1"/>
    <property type="molecule type" value="Genomic_DNA"/>
</dbReference>
<comment type="caution">
    <text evidence="2">The sequence shown here is derived from an EMBL/GenBank/DDBJ whole genome shotgun (WGS) entry which is preliminary data.</text>
</comment>
<dbReference type="Gene3D" id="1.10.3210.10">
    <property type="entry name" value="Hypothetical protein af1432"/>
    <property type="match status" value="1"/>
</dbReference>
<dbReference type="AlphaFoldDB" id="X1NG41"/>
<reference evidence="2" key="1">
    <citation type="journal article" date="2014" name="Front. Microbiol.">
        <title>High frequency of phylogenetically diverse reductive dehalogenase-homologous genes in deep subseafloor sedimentary metagenomes.</title>
        <authorList>
            <person name="Kawai M."/>
            <person name="Futagami T."/>
            <person name="Toyoda A."/>
            <person name="Takaki Y."/>
            <person name="Nishi S."/>
            <person name="Hori S."/>
            <person name="Arai W."/>
            <person name="Tsubouchi T."/>
            <person name="Morono Y."/>
            <person name="Uchiyama I."/>
            <person name="Ito T."/>
            <person name="Fujiyama A."/>
            <person name="Inagaki F."/>
            <person name="Takami H."/>
        </authorList>
    </citation>
    <scope>NUCLEOTIDE SEQUENCE</scope>
    <source>
        <strain evidence="2">Expedition CK06-06</strain>
    </source>
</reference>
<protein>
    <recommendedName>
        <fullName evidence="1">HD domain-containing protein</fullName>
    </recommendedName>
</protein>
<dbReference type="SUPFAM" id="SSF109604">
    <property type="entry name" value="HD-domain/PDEase-like"/>
    <property type="match status" value="1"/>
</dbReference>
<accession>X1NG41</accession>
<dbReference type="PANTHER" id="PTHR38659">
    <property type="entry name" value="METAL-DEPENDENT PHOSPHOHYDROLASE"/>
    <property type="match status" value="1"/>
</dbReference>
<proteinExistence type="predicted"/>
<evidence type="ECO:0000313" key="2">
    <source>
        <dbReference type="EMBL" id="GAI42563.1"/>
    </source>
</evidence>